<dbReference type="Proteomes" id="UP001054857">
    <property type="component" value="Unassembled WGS sequence"/>
</dbReference>
<evidence type="ECO:0000313" key="1">
    <source>
        <dbReference type="EMBL" id="GFR49832.1"/>
    </source>
</evidence>
<sequence>SSSPQEALPALRDVSSWVPHTMSVPPPLLAKAVVAALLNTLITAERGKERDDAVDMPSGMALSTDVADTLGRRVMDMVSYMQACELVVKKRSEVRKAVRDRREVWIAAR</sequence>
<evidence type="ECO:0000313" key="2">
    <source>
        <dbReference type="Proteomes" id="UP001054857"/>
    </source>
</evidence>
<proteinExistence type="predicted"/>
<feature type="non-terminal residue" evidence="1">
    <location>
        <position position="1"/>
    </location>
</feature>
<dbReference type="EMBL" id="BMAR01000033">
    <property type="protein sequence ID" value="GFR49832.1"/>
    <property type="molecule type" value="Genomic_DNA"/>
</dbReference>
<comment type="caution">
    <text evidence="1">The sequence shown here is derived from an EMBL/GenBank/DDBJ whole genome shotgun (WGS) entry which is preliminary data.</text>
</comment>
<dbReference type="AlphaFoldDB" id="A0AAD3DZ08"/>
<keyword evidence="2" id="KW-1185">Reference proteome</keyword>
<protein>
    <submittedName>
        <fullName evidence="1">Uncharacterized protein</fullName>
    </submittedName>
</protein>
<reference evidence="1 2" key="1">
    <citation type="journal article" date="2021" name="Sci. Rep.">
        <title>Genome sequencing of the multicellular alga Astrephomene provides insights into convergent evolution of germ-soma differentiation.</title>
        <authorList>
            <person name="Yamashita S."/>
            <person name="Yamamoto K."/>
            <person name="Matsuzaki R."/>
            <person name="Suzuki S."/>
            <person name="Yamaguchi H."/>
            <person name="Hirooka S."/>
            <person name="Minakuchi Y."/>
            <person name="Miyagishima S."/>
            <person name="Kawachi M."/>
            <person name="Toyoda A."/>
            <person name="Nozaki H."/>
        </authorList>
    </citation>
    <scope>NUCLEOTIDE SEQUENCE [LARGE SCALE GENOMIC DNA]</scope>
    <source>
        <strain evidence="1 2">NIES-4017</strain>
    </source>
</reference>
<organism evidence="1 2">
    <name type="scientific">Astrephomene gubernaculifera</name>
    <dbReference type="NCBI Taxonomy" id="47775"/>
    <lineage>
        <taxon>Eukaryota</taxon>
        <taxon>Viridiplantae</taxon>
        <taxon>Chlorophyta</taxon>
        <taxon>core chlorophytes</taxon>
        <taxon>Chlorophyceae</taxon>
        <taxon>CS clade</taxon>
        <taxon>Chlamydomonadales</taxon>
        <taxon>Astrephomenaceae</taxon>
        <taxon>Astrephomene</taxon>
    </lineage>
</organism>
<feature type="non-terminal residue" evidence="1">
    <location>
        <position position="109"/>
    </location>
</feature>
<name>A0AAD3DZ08_9CHLO</name>
<accession>A0AAD3DZ08</accession>
<gene>
    <name evidence="1" type="ORF">Agub_g11772</name>
</gene>